<accession>A0A396JIF9</accession>
<proteinExistence type="predicted"/>
<gene>
    <name evidence="1" type="ORF">MtrunA17_Chr1g0161191</name>
</gene>
<sequence>MKERVEVGSEKMVILECKVTFHKHSLLVLVGVHKVDEGLVVAGE</sequence>
<organism evidence="1 2">
    <name type="scientific">Medicago truncatula</name>
    <name type="common">Barrel medic</name>
    <name type="synonym">Medicago tribuloides</name>
    <dbReference type="NCBI Taxonomy" id="3880"/>
    <lineage>
        <taxon>Eukaryota</taxon>
        <taxon>Viridiplantae</taxon>
        <taxon>Streptophyta</taxon>
        <taxon>Embryophyta</taxon>
        <taxon>Tracheophyta</taxon>
        <taxon>Spermatophyta</taxon>
        <taxon>Magnoliopsida</taxon>
        <taxon>eudicotyledons</taxon>
        <taxon>Gunneridae</taxon>
        <taxon>Pentapetalae</taxon>
        <taxon>rosids</taxon>
        <taxon>fabids</taxon>
        <taxon>Fabales</taxon>
        <taxon>Fabaceae</taxon>
        <taxon>Papilionoideae</taxon>
        <taxon>50 kb inversion clade</taxon>
        <taxon>NPAAA clade</taxon>
        <taxon>Hologalegina</taxon>
        <taxon>IRL clade</taxon>
        <taxon>Trifolieae</taxon>
        <taxon>Medicago</taxon>
    </lineage>
</organism>
<dbReference type="EMBL" id="PSQE01000001">
    <property type="protein sequence ID" value="RHN78040.1"/>
    <property type="molecule type" value="Genomic_DNA"/>
</dbReference>
<dbReference type="AlphaFoldDB" id="A0A396JIF9"/>
<protein>
    <submittedName>
        <fullName evidence="1">Uncharacterized protein</fullName>
    </submittedName>
</protein>
<name>A0A396JIF9_MEDTR</name>
<comment type="caution">
    <text evidence="1">The sequence shown here is derived from an EMBL/GenBank/DDBJ whole genome shotgun (WGS) entry which is preliminary data.</text>
</comment>
<dbReference type="Gramene" id="rna1555">
    <property type="protein sequence ID" value="RHN78040.1"/>
    <property type="gene ID" value="gene1555"/>
</dbReference>
<reference evidence="2" key="1">
    <citation type="journal article" date="2018" name="Nat. Plants">
        <title>Whole-genome landscape of Medicago truncatula symbiotic genes.</title>
        <authorList>
            <person name="Pecrix Y."/>
            <person name="Staton S.E."/>
            <person name="Sallet E."/>
            <person name="Lelandais-Briere C."/>
            <person name="Moreau S."/>
            <person name="Carrere S."/>
            <person name="Blein T."/>
            <person name="Jardinaud M.F."/>
            <person name="Latrasse D."/>
            <person name="Zouine M."/>
            <person name="Zahm M."/>
            <person name="Kreplak J."/>
            <person name="Mayjonade B."/>
            <person name="Satge C."/>
            <person name="Perez M."/>
            <person name="Cauet S."/>
            <person name="Marande W."/>
            <person name="Chantry-Darmon C."/>
            <person name="Lopez-Roques C."/>
            <person name="Bouchez O."/>
            <person name="Berard A."/>
            <person name="Debelle F."/>
            <person name="Munos S."/>
            <person name="Bendahmane A."/>
            <person name="Berges H."/>
            <person name="Niebel A."/>
            <person name="Buitink J."/>
            <person name="Frugier F."/>
            <person name="Benhamed M."/>
            <person name="Crespi M."/>
            <person name="Gouzy J."/>
            <person name="Gamas P."/>
        </authorList>
    </citation>
    <scope>NUCLEOTIDE SEQUENCE [LARGE SCALE GENOMIC DNA]</scope>
    <source>
        <strain evidence="2">cv. Jemalong A17</strain>
    </source>
</reference>
<evidence type="ECO:0000313" key="2">
    <source>
        <dbReference type="Proteomes" id="UP000265566"/>
    </source>
</evidence>
<evidence type="ECO:0000313" key="1">
    <source>
        <dbReference type="EMBL" id="RHN78040.1"/>
    </source>
</evidence>
<dbReference type="Proteomes" id="UP000265566">
    <property type="component" value="Chromosome 1"/>
</dbReference>